<proteinExistence type="predicted"/>
<organism evidence="1">
    <name type="scientific">Physcomitrium patens</name>
    <name type="common">Spreading-leaved earth moss</name>
    <name type="synonym">Physcomitrella patens</name>
    <dbReference type="NCBI Taxonomy" id="3218"/>
    <lineage>
        <taxon>Eukaryota</taxon>
        <taxon>Viridiplantae</taxon>
        <taxon>Streptophyta</taxon>
        <taxon>Embryophyta</taxon>
        <taxon>Bryophyta</taxon>
        <taxon>Bryophytina</taxon>
        <taxon>Bryopsida</taxon>
        <taxon>Funariidae</taxon>
        <taxon>Funariales</taxon>
        <taxon>Funariaceae</taxon>
        <taxon>Physcomitrium</taxon>
    </lineage>
</organism>
<name>A0A2K1KZS8_PHYPA</name>
<protein>
    <submittedName>
        <fullName evidence="1 2">Uncharacterized protein</fullName>
    </submittedName>
</protein>
<dbReference type="EMBL" id="ABEU02000002">
    <property type="protein sequence ID" value="PNR59279.1"/>
    <property type="molecule type" value="Genomic_DNA"/>
</dbReference>
<keyword evidence="3" id="KW-1185">Reference proteome</keyword>
<dbReference type="AlphaFoldDB" id="A0A2K1KZS8"/>
<reference evidence="1 3" key="1">
    <citation type="journal article" date="2008" name="Science">
        <title>The Physcomitrella genome reveals evolutionary insights into the conquest of land by plants.</title>
        <authorList>
            <person name="Rensing S."/>
            <person name="Lang D."/>
            <person name="Zimmer A."/>
            <person name="Terry A."/>
            <person name="Salamov A."/>
            <person name="Shapiro H."/>
            <person name="Nishiyama T."/>
            <person name="Perroud P.-F."/>
            <person name="Lindquist E."/>
            <person name="Kamisugi Y."/>
            <person name="Tanahashi T."/>
            <person name="Sakakibara K."/>
            <person name="Fujita T."/>
            <person name="Oishi K."/>
            <person name="Shin-I T."/>
            <person name="Kuroki Y."/>
            <person name="Toyoda A."/>
            <person name="Suzuki Y."/>
            <person name="Hashimoto A."/>
            <person name="Yamaguchi K."/>
            <person name="Sugano A."/>
            <person name="Kohara Y."/>
            <person name="Fujiyama A."/>
            <person name="Anterola A."/>
            <person name="Aoki S."/>
            <person name="Ashton N."/>
            <person name="Barbazuk W.B."/>
            <person name="Barker E."/>
            <person name="Bennetzen J."/>
            <person name="Bezanilla M."/>
            <person name="Blankenship R."/>
            <person name="Cho S.H."/>
            <person name="Dutcher S."/>
            <person name="Estelle M."/>
            <person name="Fawcett J.A."/>
            <person name="Gundlach H."/>
            <person name="Hanada K."/>
            <person name="Heyl A."/>
            <person name="Hicks K.A."/>
            <person name="Hugh J."/>
            <person name="Lohr M."/>
            <person name="Mayer K."/>
            <person name="Melkozernov A."/>
            <person name="Murata T."/>
            <person name="Nelson D."/>
            <person name="Pils B."/>
            <person name="Prigge M."/>
            <person name="Reiss B."/>
            <person name="Renner T."/>
            <person name="Rombauts S."/>
            <person name="Rushton P."/>
            <person name="Sanderfoot A."/>
            <person name="Schween G."/>
            <person name="Shiu S.-H."/>
            <person name="Stueber K."/>
            <person name="Theodoulou F.L."/>
            <person name="Tu H."/>
            <person name="Van de Peer Y."/>
            <person name="Verrier P.J."/>
            <person name="Waters E."/>
            <person name="Wood A."/>
            <person name="Yang L."/>
            <person name="Cove D."/>
            <person name="Cuming A."/>
            <person name="Hasebe M."/>
            <person name="Lucas S."/>
            <person name="Mishler D.B."/>
            <person name="Reski R."/>
            <person name="Grigoriev I."/>
            <person name="Quatrano R.S."/>
            <person name="Boore J.L."/>
        </authorList>
    </citation>
    <scope>NUCLEOTIDE SEQUENCE [LARGE SCALE GENOMIC DNA]</scope>
    <source>
        <strain evidence="2 3">cv. Gransden 2004</strain>
    </source>
</reference>
<reference evidence="1 3" key="2">
    <citation type="journal article" date="2018" name="Plant J.">
        <title>The Physcomitrella patens chromosome-scale assembly reveals moss genome structure and evolution.</title>
        <authorList>
            <person name="Lang D."/>
            <person name="Ullrich K.K."/>
            <person name="Murat F."/>
            <person name="Fuchs J."/>
            <person name="Jenkins J."/>
            <person name="Haas F.B."/>
            <person name="Piednoel M."/>
            <person name="Gundlach H."/>
            <person name="Van Bel M."/>
            <person name="Meyberg R."/>
            <person name="Vives C."/>
            <person name="Morata J."/>
            <person name="Symeonidi A."/>
            <person name="Hiss M."/>
            <person name="Muchero W."/>
            <person name="Kamisugi Y."/>
            <person name="Saleh O."/>
            <person name="Blanc G."/>
            <person name="Decker E.L."/>
            <person name="van Gessel N."/>
            <person name="Grimwood J."/>
            <person name="Hayes R.D."/>
            <person name="Graham S.W."/>
            <person name="Gunter L.E."/>
            <person name="McDaniel S.F."/>
            <person name="Hoernstein S.N.W."/>
            <person name="Larsson A."/>
            <person name="Li F.W."/>
            <person name="Perroud P.F."/>
            <person name="Phillips J."/>
            <person name="Ranjan P."/>
            <person name="Rokshar D.S."/>
            <person name="Rothfels C.J."/>
            <person name="Schneider L."/>
            <person name="Shu S."/>
            <person name="Stevenson D.W."/>
            <person name="Thummler F."/>
            <person name="Tillich M."/>
            <person name="Villarreal Aguilar J.C."/>
            <person name="Widiez T."/>
            <person name="Wong G.K."/>
            <person name="Wymore A."/>
            <person name="Zhang Y."/>
            <person name="Zimmer A.D."/>
            <person name="Quatrano R.S."/>
            <person name="Mayer K.F.X."/>
            <person name="Goodstein D."/>
            <person name="Casacuberta J.M."/>
            <person name="Vandepoele K."/>
            <person name="Reski R."/>
            <person name="Cuming A.C."/>
            <person name="Tuskan G.A."/>
            <person name="Maumus F."/>
            <person name="Salse J."/>
            <person name="Schmutz J."/>
            <person name="Rensing S.A."/>
        </authorList>
    </citation>
    <scope>NUCLEOTIDE SEQUENCE [LARGE SCALE GENOMIC DNA]</scope>
    <source>
        <strain evidence="2 3">cv. Gransden 2004</strain>
    </source>
</reference>
<dbReference type="Gramene" id="Pp3c2_2040V3.3">
    <property type="protein sequence ID" value="Pp3c2_2040V3.3"/>
    <property type="gene ID" value="Pp3c2_2040"/>
</dbReference>
<accession>A0A2K1KZS8</accession>
<gene>
    <name evidence="1" type="ORF">PHYPA_002070</name>
</gene>
<sequence>MLLKVRSKLQRYVWLGILSPTPTPTLGLFAVHQHREVLCVMLQCLAIQDLMLLIVKFSSHSYRGSSFPCWIPLNSFNRSKSNDLLQIFPTR</sequence>
<evidence type="ECO:0000313" key="3">
    <source>
        <dbReference type="Proteomes" id="UP000006727"/>
    </source>
</evidence>
<evidence type="ECO:0000313" key="2">
    <source>
        <dbReference type="EnsemblPlants" id="Pp3c2_2040V3.1"/>
    </source>
</evidence>
<dbReference type="EnsemblPlants" id="Pp3c2_2040V3.3">
    <property type="protein sequence ID" value="Pp3c2_2040V3.3"/>
    <property type="gene ID" value="Pp3c2_2040"/>
</dbReference>
<reference evidence="2" key="3">
    <citation type="submission" date="2020-12" db="UniProtKB">
        <authorList>
            <consortium name="EnsemblPlants"/>
        </authorList>
    </citation>
    <scope>IDENTIFICATION</scope>
</reference>
<dbReference type="Proteomes" id="UP000006727">
    <property type="component" value="Chromosome 2"/>
</dbReference>
<dbReference type="Gramene" id="Pp3c2_2040V3.1">
    <property type="protein sequence ID" value="Pp3c2_2040V3.1"/>
    <property type="gene ID" value="Pp3c2_2040"/>
</dbReference>
<dbReference type="EnsemblPlants" id="Pp3c2_2040V3.1">
    <property type="protein sequence ID" value="Pp3c2_2040V3.1"/>
    <property type="gene ID" value="Pp3c2_2040"/>
</dbReference>
<evidence type="ECO:0000313" key="1">
    <source>
        <dbReference type="EMBL" id="PNR59279.1"/>
    </source>
</evidence>